<gene>
    <name evidence="2" type="ORF">RDV51_05205</name>
</gene>
<evidence type="ECO:0000256" key="1">
    <source>
        <dbReference type="SAM" id="MobiDB-lite"/>
    </source>
</evidence>
<name>A0AB38YLB6_VEIPA</name>
<dbReference type="Proteomes" id="UP001228955">
    <property type="component" value="Chromosome"/>
</dbReference>
<accession>A0AB38YLB6</accession>
<dbReference type="EMBL" id="CP133463">
    <property type="protein sequence ID" value="WMS18844.1"/>
    <property type="molecule type" value="Genomic_DNA"/>
</dbReference>
<reference evidence="2" key="1">
    <citation type="submission" date="2023-08" db="EMBL/GenBank/DDBJ databases">
        <title>Veillonella_parvula_DSM 2007_complete_genome_hifiasm_Zymo_Research_D6332.</title>
        <authorList>
            <person name="Damerum A."/>
        </authorList>
    </citation>
    <scope>NUCLEOTIDE SEQUENCE</scope>
    <source>
        <strain evidence="2">DSM 2007</strain>
    </source>
</reference>
<organism evidence="2 3">
    <name type="scientific">Veillonella parvula</name>
    <name type="common">Staphylococcus parvulus</name>
    <dbReference type="NCBI Taxonomy" id="29466"/>
    <lineage>
        <taxon>Bacteria</taxon>
        <taxon>Bacillati</taxon>
        <taxon>Bacillota</taxon>
        <taxon>Negativicutes</taxon>
        <taxon>Veillonellales</taxon>
        <taxon>Veillonellaceae</taxon>
        <taxon>Veillonella</taxon>
    </lineage>
</organism>
<feature type="compositionally biased region" description="Polar residues" evidence="1">
    <location>
        <begin position="18"/>
        <end position="28"/>
    </location>
</feature>
<feature type="compositionally biased region" description="Polar residues" evidence="1">
    <location>
        <begin position="47"/>
        <end position="60"/>
    </location>
</feature>
<evidence type="ECO:0000313" key="2">
    <source>
        <dbReference type="EMBL" id="WMS18844.1"/>
    </source>
</evidence>
<feature type="region of interest" description="Disordered" evidence="1">
    <location>
        <begin position="1"/>
        <end position="60"/>
    </location>
</feature>
<protein>
    <submittedName>
        <fullName evidence="2">Uncharacterized protein</fullName>
    </submittedName>
</protein>
<evidence type="ECO:0000313" key="3">
    <source>
        <dbReference type="Proteomes" id="UP001228955"/>
    </source>
</evidence>
<sequence length="60" mass="6349">MCMKGASANYTPPAPAPTVQTNMSNQTGEEMAETKRKFKRGFESTILGPSTNGQKSILGG</sequence>
<dbReference type="AlphaFoldDB" id="A0AB38YLB6"/>
<proteinExistence type="predicted"/>
<dbReference type="RefSeq" id="WP_004693106.1">
    <property type="nucleotide sequence ID" value="NZ_CP133463.1"/>
</dbReference>